<protein>
    <submittedName>
        <fullName evidence="5">LacI family transcriptional regulator</fullName>
    </submittedName>
</protein>
<dbReference type="GO" id="GO:0003700">
    <property type="term" value="F:DNA-binding transcription factor activity"/>
    <property type="evidence" value="ECO:0007669"/>
    <property type="project" value="TreeGrafter"/>
</dbReference>
<proteinExistence type="predicted"/>
<keyword evidence="6" id="KW-1185">Reference proteome</keyword>
<dbReference type="Proteomes" id="UP000435649">
    <property type="component" value="Unassembled WGS sequence"/>
</dbReference>
<keyword evidence="1" id="KW-0805">Transcription regulation</keyword>
<evidence type="ECO:0000256" key="1">
    <source>
        <dbReference type="ARBA" id="ARBA00023015"/>
    </source>
</evidence>
<dbReference type="PANTHER" id="PTHR30146">
    <property type="entry name" value="LACI-RELATED TRANSCRIPTIONAL REPRESSOR"/>
    <property type="match status" value="1"/>
</dbReference>
<dbReference type="AlphaFoldDB" id="A0A844G538"/>
<dbReference type="Pfam" id="PF13377">
    <property type="entry name" value="Peripla_BP_3"/>
    <property type="match status" value="1"/>
</dbReference>
<keyword evidence="2" id="KW-0238">DNA-binding</keyword>
<dbReference type="Gene3D" id="3.40.50.2300">
    <property type="match status" value="2"/>
</dbReference>
<dbReference type="PROSITE" id="PS50932">
    <property type="entry name" value="HTH_LACI_2"/>
    <property type="match status" value="1"/>
</dbReference>
<name>A0A844G538_9BACT</name>
<evidence type="ECO:0000313" key="5">
    <source>
        <dbReference type="EMBL" id="MST98005.1"/>
    </source>
</evidence>
<keyword evidence="3" id="KW-0804">Transcription</keyword>
<evidence type="ECO:0000313" key="6">
    <source>
        <dbReference type="Proteomes" id="UP000435649"/>
    </source>
</evidence>
<dbReference type="InterPro" id="IPR000843">
    <property type="entry name" value="HTH_LacI"/>
</dbReference>
<dbReference type="SMART" id="SM00354">
    <property type="entry name" value="HTH_LACI"/>
    <property type="match status" value="1"/>
</dbReference>
<dbReference type="Gene3D" id="1.10.260.40">
    <property type="entry name" value="lambda repressor-like DNA-binding domains"/>
    <property type="match status" value="1"/>
</dbReference>
<dbReference type="EMBL" id="VUNS01000014">
    <property type="protein sequence ID" value="MST98005.1"/>
    <property type="molecule type" value="Genomic_DNA"/>
</dbReference>
<sequence length="359" mass="39716">MVKCGIRSVAQLAGVSIGTVSKILNPGSAANIRVSEETRDKVLAAAEKLDYRPSYGAKLLRGESTRTIGFATSLPKDHNIAYLSSYTFRLLNGIGQAASLNGYQVLLLNGVDYSYFLNIKRVDALIMVSFPLCSNPERERMRGMFEEFARRNYPYVVINGEPAAPGEPVIPSIGVDNESGMRQIAELIRRKGYESVGFAGELTPNPQSHHLERVRALERFLAGSGCRFSPELVLNGSGSGIPEVPRVGRYSHEDGRVILQYLHERKQIPRCMVCGNDDIAMGLLKAAREYGIRIPEELAVIGFDDDVNADYLCVPLTSVHQPLEEFGRLAVDYVLEKMNDPGRQIQLTIEPKLIERSTT</sequence>
<dbReference type="InterPro" id="IPR010982">
    <property type="entry name" value="Lambda_DNA-bd_dom_sf"/>
</dbReference>
<dbReference type="InterPro" id="IPR028082">
    <property type="entry name" value="Peripla_BP_I"/>
</dbReference>
<comment type="caution">
    <text evidence="5">The sequence shown here is derived from an EMBL/GenBank/DDBJ whole genome shotgun (WGS) entry which is preliminary data.</text>
</comment>
<dbReference type="CDD" id="cd01392">
    <property type="entry name" value="HTH_LacI"/>
    <property type="match status" value="1"/>
</dbReference>
<gene>
    <name evidence="5" type="ORF">FYJ85_13240</name>
</gene>
<dbReference type="GO" id="GO:0000976">
    <property type="term" value="F:transcription cis-regulatory region binding"/>
    <property type="evidence" value="ECO:0007669"/>
    <property type="project" value="TreeGrafter"/>
</dbReference>
<evidence type="ECO:0000256" key="3">
    <source>
        <dbReference type="ARBA" id="ARBA00023163"/>
    </source>
</evidence>
<dbReference type="Pfam" id="PF00356">
    <property type="entry name" value="LacI"/>
    <property type="match status" value="1"/>
</dbReference>
<reference evidence="5 6" key="1">
    <citation type="submission" date="2019-08" db="EMBL/GenBank/DDBJ databases">
        <title>In-depth cultivation of the pig gut microbiome towards novel bacterial diversity and tailored functional studies.</title>
        <authorList>
            <person name="Wylensek D."/>
            <person name="Hitch T.C.A."/>
            <person name="Clavel T."/>
        </authorList>
    </citation>
    <scope>NUCLEOTIDE SEQUENCE [LARGE SCALE GENOMIC DNA]</scope>
    <source>
        <strain evidence="5 6">BBE-744-WT-12</strain>
    </source>
</reference>
<organism evidence="5 6">
    <name type="scientific">Victivallis lenta</name>
    <dbReference type="NCBI Taxonomy" id="2606640"/>
    <lineage>
        <taxon>Bacteria</taxon>
        <taxon>Pseudomonadati</taxon>
        <taxon>Lentisphaerota</taxon>
        <taxon>Lentisphaeria</taxon>
        <taxon>Victivallales</taxon>
        <taxon>Victivallaceae</taxon>
        <taxon>Victivallis</taxon>
    </lineage>
</organism>
<evidence type="ECO:0000259" key="4">
    <source>
        <dbReference type="PROSITE" id="PS50932"/>
    </source>
</evidence>
<dbReference type="SUPFAM" id="SSF53822">
    <property type="entry name" value="Periplasmic binding protein-like I"/>
    <property type="match status" value="1"/>
</dbReference>
<feature type="domain" description="HTH lacI-type" evidence="4">
    <location>
        <begin position="6"/>
        <end position="62"/>
    </location>
</feature>
<dbReference type="CDD" id="cd06267">
    <property type="entry name" value="PBP1_LacI_sugar_binding-like"/>
    <property type="match status" value="1"/>
</dbReference>
<evidence type="ECO:0000256" key="2">
    <source>
        <dbReference type="ARBA" id="ARBA00023125"/>
    </source>
</evidence>
<dbReference type="InterPro" id="IPR046335">
    <property type="entry name" value="LacI/GalR-like_sensor"/>
</dbReference>
<dbReference type="SUPFAM" id="SSF47413">
    <property type="entry name" value="lambda repressor-like DNA-binding domains"/>
    <property type="match status" value="1"/>
</dbReference>
<dbReference type="PANTHER" id="PTHR30146:SF109">
    <property type="entry name" value="HTH-TYPE TRANSCRIPTIONAL REGULATOR GALS"/>
    <property type="match status" value="1"/>
</dbReference>
<dbReference type="RefSeq" id="WP_106055631.1">
    <property type="nucleotide sequence ID" value="NZ_CALXOB010000029.1"/>
</dbReference>
<accession>A0A844G538</accession>